<feature type="domain" description="DEK-C" evidence="3">
    <location>
        <begin position="9"/>
        <end position="64"/>
    </location>
</feature>
<feature type="compositionally biased region" description="Acidic residues" evidence="1">
    <location>
        <begin position="241"/>
        <end position="255"/>
    </location>
</feature>
<dbReference type="CDD" id="cd10567">
    <property type="entry name" value="SWIB-MDM2_like"/>
    <property type="match status" value="1"/>
</dbReference>
<dbReference type="SUPFAM" id="SSF109715">
    <property type="entry name" value="DEK C-terminal domain"/>
    <property type="match status" value="1"/>
</dbReference>
<dbReference type="InterPro" id="IPR003121">
    <property type="entry name" value="SWIB_MDM2_domain"/>
</dbReference>
<dbReference type="eggNOG" id="KOG1946">
    <property type="taxonomic scope" value="Eukaryota"/>
</dbReference>
<feature type="region of interest" description="Disordered" evidence="1">
    <location>
        <begin position="89"/>
        <end position="131"/>
    </location>
</feature>
<dbReference type="InterPro" id="IPR036885">
    <property type="entry name" value="SWIB_MDM2_dom_sf"/>
</dbReference>
<reference evidence="4 5" key="1">
    <citation type="submission" date="2013-02" db="EMBL/GenBank/DDBJ databases">
        <title>Genome sequence of Candida maltosa Xu316, a potential industrial strain for xylitol and ethanol production.</title>
        <authorList>
            <person name="Yu J."/>
            <person name="Wang Q."/>
            <person name="Geng X."/>
            <person name="Bao W."/>
            <person name="He P."/>
            <person name="Cai J."/>
        </authorList>
    </citation>
    <scope>NUCLEOTIDE SEQUENCE [LARGE SCALE GENOMIC DNA]</scope>
    <source>
        <strain evidence="5">Xu316</strain>
    </source>
</reference>
<dbReference type="HOGENOM" id="CLU_046065_1_0_1"/>
<dbReference type="SMART" id="SM00151">
    <property type="entry name" value="SWIB"/>
    <property type="match status" value="1"/>
</dbReference>
<evidence type="ECO:0000313" key="4">
    <source>
        <dbReference type="EMBL" id="EMG46762.1"/>
    </source>
</evidence>
<dbReference type="PROSITE" id="PS51998">
    <property type="entry name" value="DEK_C"/>
    <property type="match status" value="1"/>
</dbReference>
<dbReference type="Pfam" id="PF02201">
    <property type="entry name" value="SWIB"/>
    <property type="match status" value="1"/>
</dbReference>
<comment type="caution">
    <text evidence="4">The sequence shown here is derived from an EMBL/GenBank/DDBJ whole genome shotgun (WGS) entry which is preliminary data.</text>
</comment>
<accession>M3HHI1</accession>
<evidence type="ECO:0000313" key="5">
    <source>
        <dbReference type="Proteomes" id="UP000011777"/>
    </source>
</evidence>
<evidence type="ECO:0000259" key="2">
    <source>
        <dbReference type="PROSITE" id="PS51925"/>
    </source>
</evidence>
<dbReference type="Gene3D" id="1.10.10.60">
    <property type="entry name" value="Homeodomain-like"/>
    <property type="match status" value="1"/>
</dbReference>
<dbReference type="STRING" id="1245528.M3HHI1"/>
<evidence type="ECO:0000259" key="3">
    <source>
        <dbReference type="PROSITE" id="PS51998"/>
    </source>
</evidence>
<organism evidence="4 5">
    <name type="scientific">Candida maltosa (strain Xu316)</name>
    <name type="common">Yeast</name>
    <dbReference type="NCBI Taxonomy" id="1245528"/>
    <lineage>
        <taxon>Eukaryota</taxon>
        <taxon>Fungi</taxon>
        <taxon>Dikarya</taxon>
        <taxon>Ascomycota</taxon>
        <taxon>Saccharomycotina</taxon>
        <taxon>Pichiomycetes</taxon>
        <taxon>Debaryomycetaceae</taxon>
        <taxon>Candida/Lodderomyces clade</taxon>
        <taxon>Candida</taxon>
    </lineage>
</organism>
<evidence type="ECO:0000256" key="1">
    <source>
        <dbReference type="SAM" id="MobiDB-lite"/>
    </source>
</evidence>
<dbReference type="PANTHER" id="PTHR13844">
    <property type="entry name" value="SWI/SNF-RELATED MATRIX-ASSOCIATED ACTIN-DEPENDENT REGULATOR OF CHROMATIN SUBFAMILY D"/>
    <property type="match status" value="1"/>
</dbReference>
<proteinExistence type="predicted"/>
<keyword evidence="5" id="KW-1185">Reference proteome</keyword>
<gene>
    <name evidence="4" type="ORF">G210_2961</name>
</gene>
<dbReference type="SUPFAM" id="SSF47592">
    <property type="entry name" value="SWIB/MDM2 domain"/>
    <property type="match status" value="1"/>
</dbReference>
<dbReference type="InterPro" id="IPR014876">
    <property type="entry name" value="DEK_C"/>
</dbReference>
<dbReference type="PROSITE" id="PS51925">
    <property type="entry name" value="SWIB_MDM2"/>
    <property type="match status" value="1"/>
</dbReference>
<name>M3HHI1_CANMX</name>
<dbReference type="OMA" id="DKRTILC"/>
<dbReference type="Proteomes" id="UP000011777">
    <property type="component" value="Unassembled WGS sequence"/>
</dbReference>
<dbReference type="InterPro" id="IPR019835">
    <property type="entry name" value="SWIB_domain"/>
</dbReference>
<feature type="region of interest" description="Disordered" evidence="1">
    <location>
        <begin position="215"/>
        <end position="255"/>
    </location>
</feature>
<feature type="domain" description="DM2" evidence="2">
    <location>
        <begin position="134"/>
        <end position="211"/>
    </location>
</feature>
<dbReference type="EMBL" id="AOGT01001878">
    <property type="protein sequence ID" value="EMG46762.1"/>
    <property type="molecule type" value="Genomic_DNA"/>
</dbReference>
<dbReference type="Pfam" id="PF08766">
    <property type="entry name" value="DEK_C"/>
    <property type="match status" value="1"/>
</dbReference>
<dbReference type="AlphaFoldDB" id="M3HHI1"/>
<dbReference type="Gene3D" id="1.10.245.10">
    <property type="entry name" value="SWIB/MDM2 domain"/>
    <property type="match status" value="1"/>
</dbReference>
<protein>
    <submittedName>
        <fullName evidence="4">RNA polymerase I transcription factor subunit, putative</fullName>
    </submittedName>
</protein>
<dbReference type="OrthoDB" id="10251073at2759"/>
<sequence>MSGDTESDSFNPDKYLPTIDAILSVANLEEVTIKRIRNALQELFGIDLSPTKKQVNDLIMERYHDLIDKRAKQEELDKEEMEKQDALLAAKLSREENKRSTKRSSRKSSSNNTPVPAKTRKSRPLSEKQINNNPFNREMVLSNELFNVIGTYKASRPQVVKLLWAYIKDNNLQNPSDKRQINCDDKLTNLFKKSTVGAFEMNKILSKHIFKPDEVVPTSYDESTKTDSTNIEQEVEKIFNDDDDDDDDDESSEEE</sequence>